<comment type="caution">
    <text evidence="2">The sequence shown here is derived from an EMBL/GenBank/DDBJ whole genome shotgun (WGS) entry which is preliminary data.</text>
</comment>
<keyword evidence="3" id="KW-1185">Reference proteome</keyword>
<proteinExistence type="predicted"/>
<dbReference type="InterPro" id="IPR036047">
    <property type="entry name" value="F-box-like_dom_sf"/>
</dbReference>
<evidence type="ECO:0000313" key="3">
    <source>
        <dbReference type="Proteomes" id="UP000238479"/>
    </source>
</evidence>
<dbReference type="InterPro" id="IPR001810">
    <property type="entry name" value="F-box_dom"/>
</dbReference>
<name>A0A2P6R3N9_ROSCH</name>
<evidence type="ECO:0000313" key="2">
    <source>
        <dbReference type="EMBL" id="PRQ41065.1"/>
    </source>
</evidence>
<evidence type="ECO:0000259" key="1">
    <source>
        <dbReference type="Pfam" id="PF12937"/>
    </source>
</evidence>
<dbReference type="Gramene" id="PRQ41065">
    <property type="protein sequence ID" value="PRQ41065"/>
    <property type="gene ID" value="RchiOBHm_Chr4g0442921"/>
</dbReference>
<dbReference type="Pfam" id="PF12937">
    <property type="entry name" value="F-box-like"/>
    <property type="match status" value="1"/>
</dbReference>
<accession>A0A2P6R3N9</accession>
<reference evidence="2 3" key="1">
    <citation type="journal article" date="2018" name="Nat. Genet.">
        <title>The Rosa genome provides new insights in the design of modern roses.</title>
        <authorList>
            <person name="Bendahmane M."/>
        </authorList>
    </citation>
    <scope>NUCLEOTIDE SEQUENCE [LARGE SCALE GENOMIC DNA]</scope>
    <source>
        <strain evidence="3">cv. Old Blush</strain>
    </source>
</reference>
<protein>
    <submittedName>
        <fullName evidence="2">Putative F-box domain-containing protein</fullName>
    </submittedName>
</protein>
<dbReference type="AlphaFoldDB" id="A0A2P6R3N9"/>
<organism evidence="2 3">
    <name type="scientific">Rosa chinensis</name>
    <name type="common">China rose</name>
    <dbReference type="NCBI Taxonomy" id="74649"/>
    <lineage>
        <taxon>Eukaryota</taxon>
        <taxon>Viridiplantae</taxon>
        <taxon>Streptophyta</taxon>
        <taxon>Embryophyta</taxon>
        <taxon>Tracheophyta</taxon>
        <taxon>Spermatophyta</taxon>
        <taxon>Magnoliopsida</taxon>
        <taxon>eudicotyledons</taxon>
        <taxon>Gunneridae</taxon>
        <taxon>Pentapetalae</taxon>
        <taxon>rosids</taxon>
        <taxon>fabids</taxon>
        <taxon>Rosales</taxon>
        <taxon>Rosaceae</taxon>
        <taxon>Rosoideae</taxon>
        <taxon>Rosoideae incertae sedis</taxon>
        <taxon>Rosa</taxon>
    </lineage>
</organism>
<dbReference type="Proteomes" id="UP000238479">
    <property type="component" value="Chromosome 4"/>
</dbReference>
<gene>
    <name evidence="2" type="ORF">RchiOBHm_Chr4g0442921</name>
</gene>
<dbReference type="SUPFAM" id="SSF81383">
    <property type="entry name" value="F-box domain"/>
    <property type="match status" value="1"/>
</dbReference>
<dbReference type="EMBL" id="PDCK01000042">
    <property type="protein sequence ID" value="PRQ41065.1"/>
    <property type="molecule type" value="Genomic_DNA"/>
</dbReference>
<sequence length="143" mass="16647">MDRSQKHKIHQKMSVADESPVKRDLVLYHNPYTGVEIYSMLEVHPDNKNKRRLEFELPPHRSIKKLHRIACNASCSSVSEWASLPKDILLLMLHKLFEPIDHVRLAAVCSHWHKVSKEHNHTTQRWCNLLPMLMIPPPGPLAQ</sequence>
<feature type="domain" description="F-box" evidence="1">
    <location>
        <begin position="81"/>
        <end position="117"/>
    </location>
</feature>
<dbReference type="Gene3D" id="1.20.1280.50">
    <property type="match status" value="1"/>
</dbReference>